<feature type="compositionally biased region" description="Basic and acidic residues" evidence="1">
    <location>
        <begin position="244"/>
        <end position="262"/>
    </location>
</feature>
<proteinExistence type="predicted"/>
<accession>A0AAW2DJP5</accession>
<evidence type="ECO:0000259" key="3">
    <source>
        <dbReference type="Pfam" id="PF14392"/>
    </source>
</evidence>
<dbReference type="PANTHER" id="PTHR31286:SF167">
    <property type="entry name" value="OS09G0268800 PROTEIN"/>
    <property type="match status" value="1"/>
</dbReference>
<dbReference type="InterPro" id="IPR025558">
    <property type="entry name" value="DUF4283"/>
</dbReference>
<organism evidence="4 5">
    <name type="scientific">Lithocarpus litseifolius</name>
    <dbReference type="NCBI Taxonomy" id="425828"/>
    <lineage>
        <taxon>Eukaryota</taxon>
        <taxon>Viridiplantae</taxon>
        <taxon>Streptophyta</taxon>
        <taxon>Embryophyta</taxon>
        <taxon>Tracheophyta</taxon>
        <taxon>Spermatophyta</taxon>
        <taxon>Magnoliopsida</taxon>
        <taxon>eudicotyledons</taxon>
        <taxon>Gunneridae</taxon>
        <taxon>Pentapetalae</taxon>
        <taxon>rosids</taxon>
        <taxon>fabids</taxon>
        <taxon>Fagales</taxon>
        <taxon>Fagaceae</taxon>
        <taxon>Lithocarpus</taxon>
    </lineage>
</organism>
<sequence>MRKAWGMNSELQIVEVGSNLFQFKFQTEFDLSRVLKGGLWSFDNQLLLLKRWHKGMTASNVKLEHASLWVQIWGAPFVMVSPQVAKEIGSRLRTVEDAERRRGQDTLKYFMRVRVALPVSKRLRCGGFIADSDGKRIWAKFKYERLPIFCYFCGILGDDLRHCASHYVVERYRGEVDYQYVENHGEEAEIQEVETKNDGLDRLNHADNSEMHGTNSNIQQRDNIGDRGVVDVENNYAITNIMDNDDKGSKSHSDSFKENNVN</sequence>
<feature type="domain" description="Zinc knuckle CX2CX4HX4C" evidence="3">
    <location>
        <begin position="119"/>
        <end position="164"/>
    </location>
</feature>
<dbReference type="InterPro" id="IPR025836">
    <property type="entry name" value="Zn_knuckle_CX2CX4HX4C"/>
</dbReference>
<comment type="caution">
    <text evidence="4">The sequence shown here is derived from an EMBL/GenBank/DDBJ whole genome shotgun (WGS) entry which is preliminary data.</text>
</comment>
<evidence type="ECO:0000259" key="2">
    <source>
        <dbReference type="Pfam" id="PF14111"/>
    </source>
</evidence>
<dbReference type="AlphaFoldDB" id="A0AAW2DJP5"/>
<protein>
    <recommendedName>
        <fullName evidence="6">DUF4283 domain-containing protein</fullName>
    </recommendedName>
</protein>
<evidence type="ECO:0000313" key="5">
    <source>
        <dbReference type="Proteomes" id="UP001459277"/>
    </source>
</evidence>
<dbReference type="Pfam" id="PF14111">
    <property type="entry name" value="DUF4283"/>
    <property type="match status" value="1"/>
</dbReference>
<name>A0AAW2DJP5_9ROSI</name>
<dbReference type="PANTHER" id="PTHR31286">
    <property type="entry name" value="GLYCINE-RICH CELL WALL STRUCTURAL PROTEIN 1.8-LIKE"/>
    <property type="match status" value="1"/>
</dbReference>
<gene>
    <name evidence="4" type="ORF">SO802_006005</name>
</gene>
<evidence type="ECO:0008006" key="6">
    <source>
        <dbReference type="Google" id="ProtNLM"/>
    </source>
</evidence>
<dbReference type="InterPro" id="IPR040256">
    <property type="entry name" value="At4g02000-like"/>
</dbReference>
<dbReference type="EMBL" id="JAZDWU010000002">
    <property type="protein sequence ID" value="KAL0010897.1"/>
    <property type="molecule type" value="Genomic_DNA"/>
</dbReference>
<dbReference type="Proteomes" id="UP001459277">
    <property type="component" value="Unassembled WGS sequence"/>
</dbReference>
<evidence type="ECO:0000313" key="4">
    <source>
        <dbReference type="EMBL" id="KAL0010897.1"/>
    </source>
</evidence>
<reference evidence="4 5" key="1">
    <citation type="submission" date="2024-01" db="EMBL/GenBank/DDBJ databases">
        <title>A telomere-to-telomere, gap-free genome of sweet tea (Lithocarpus litseifolius).</title>
        <authorList>
            <person name="Zhou J."/>
        </authorList>
    </citation>
    <scope>NUCLEOTIDE SEQUENCE [LARGE SCALE GENOMIC DNA]</scope>
    <source>
        <strain evidence="4">Zhou-2022a</strain>
        <tissue evidence="4">Leaf</tissue>
    </source>
</reference>
<dbReference type="Pfam" id="PF14392">
    <property type="entry name" value="zf-CCHC_4"/>
    <property type="match status" value="1"/>
</dbReference>
<keyword evidence="5" id="KW-1185">Reference proteome</keyword>
<evidence type="ECO:0000256" key="1">
    <source>
        <dbReference type="SAM" id="MobiDB-lite"/>
    </source>
</evidence>
<feature type="domain" description="DUF4283" evidence="2">
    <location>
        <begin position="1"/>
        <end position="56"/>
    </location>
</feature>
<feature type="region of interest" description="Disordered" evidence="1">
    <location>
        <begin position="241"/>
        <end position="262"/>
    </location>
</feature>